<dbReference type="PROSITE" id="PS51671">
    <property type="entry name" value="ACT"/>
    <property type="match status" value="1"/>
</dbReference>
<proteinExistence type="inferred from homology"/>
<dbReference type="Pfam" id="PF22629">
    <property type="entry name" value="ACT_AHAS_ss"/>
    <property type="match status" value="1"/>
</dbReference>
<dbReference type="OrthoDB" id="9802008at2"/>
<evidence type="ECO:0000256" key="4">
    <source>
        <dbReference type="ARBA" id="ARBA00016891"/>
    </source>
</evidence>
<evidence type="ECO:0000256" key="7">
    <source>
        <dbReference type="ARBA" id="ARBA00023002"/>
    </source>
</evidence>
<gene>
    <name evidence="13" type="ORF">SAMN05877753_102357</name>
</gene>
<dbReference type="PANTHER" id="PTHR21363">
    <property type="entry name" value="PREPHENATE DEHYDROGENASE"/>
    <property type="match status" value="1"/>
</dbReference>
<dbReference type="NCBIfam" id="NF005107">
    <property type="entry name" value="PRK06545.1-5"/>
    <property type="match status" value="1"/>
</dbReference>
<dbReference type="InterPro" id="IPR045865">
    <property type="entry name" value="ACT-like_dom_sf"/>
</dbReference>
<evidence type="ECO:0000256" key="10">
    <source>
        <dbReference type="ARBA" id="ARBA00049260"/>
    </source>
</evidence>
<evidence type="ECO:0000256" key="6">
    <source>
        <dbReference type="ARBA" id="ARBA00022605"/>
    </source>
</evidence>
<evidence type="ECO:0000256" key="3">
    <source>
        <dbReference type="ARBA" id="ARBA00012068"/>
    </source>
</evidence>
<dbReference type="GO" id="GO:0004665">
    <property type="term" value="F:prephenate dehydrogenase (NADP+) activity"/>
    <property type="evidence" value="ECO:0007669"/>
    <property type="project" value="InterPro"/>
</dbReference>
<dbReference type="Gene3D" id="3.30.70.260">
    <property type="match status" value="1"/>
</dbReference>
<dbReference type="EC" id="1.3.1.12" evidence="3"/>
<feature type="domain" description="ACT" evidence="12">
    <location>
        <begin position="300"/>
        <end position="371"/>
    </location>
</feature>
<comment type="similarity">
    <text evidence="2">Belongs to the prephenate/arogenate dehydrogenase family.</text>
</comment>
<dbReference type="SUPFAM" id="SSF55021">
    <property type="entry name" value="ACT-like"/>
    <property type="match status" value="1"/>
</dbReference>
<dbReference type="GO" id="GO:0008977">
    <property type="term" value="F:prephenate dehydrogenase (NAD+) activity"/>
    <property type="evidence" value="ECO:0007669"/>
    <property type="project" value="UniProtKB-EC"/>
</dbReference>
<dbReference type="InterPro" id="IPR036291">
    <property type="entry name" value="NAD(P)-bd_dom_sf"/>
</dbReference>
<keyword evidence="9" id="KW-0057">Aromatic amino acid biosynthesis</keyword>
<sequence>MNGNVLIIGLGLIGGSVALAIKKEHPDSIIYGYDLNPDSIKLAHMLQVIDDGLEDEQQLQRVAENADLIILATPVQQSEQWLDIIASWQLKQDAIVTDVGSTKQKIMEKARLLNNHNITFIGGHPMAGSHKSGVQAAKALLFENAFYLLTPFDGEHEDQVEKLRHWLKGTRAKFLVLSAKEHDELTGVVSHLPHIVAASLVRQALNSKSNQDLLQRLAAGGFRDITRIASSNPHMWRDILIHNKQVLLDMLHQWNEEMTMVTKMIEAEAEEEILQYFQTAKDYRDNLPTKAKGAIPAFYDLYVDLPDYPGVISEITGLLAKESINIINIQILETREDLFGVLVISFQTYEDRIKAKACINQNTSYETFIPA</sequence>
<dbReference type="InterPro" id="IPR046826">
    <property type="entry name" value="PDH_N"/>
</dbReference>
<evidence type="ECO:0000256" key="8">
    <source>
        <dbReference type="ARBA" id="ARBA00023027"/>
    </source>
</evidence>
<dbReference type="GO" id="GO:0006571">
    <property type="term" value="P:tyrosine biosynthetic process"/>
    <property type="evidence" value="ECO:0007669"/>
    <property type="project" value="UniProtKB-UniPathway"/>
</dbReference>
<evidence type="ECO:0000259" key="11">
    <source>
        <dbReference type="PROSITE" id="PS51176"/>
    </source>
</evidence>
<keyword evidence="14" id="KW-1185">Reference proteome</keyword>
<dbReference type="InterPro" id="IPR008927">
    <property type="entry name" value="6-PGluconate_DH-like_C_sf"/>
</dbReference>
<dbReference type="InterPro" id="IPR054480">
    <property type="entry name" value="AHAS_small-like_ACT"/>
</dbReference>
<evidence type="ECO:0000256" key="9">
    <source>
        <dbReference type="ARBA" id="ARBA00023141"/>
    </source>
</evidence>
<dbReference type="InterPro" id="IPR050812">
    <property type="entry name" value="Preph/Arog_dehydrog"/>
</dbReference>
<evidence type="ECO:0000256" key="5">
    <source>
        <dbReference type="ARBA" id="ARBA00022498"/>
    </source>
</evidence>
<comment type="pathway">
    <text evidence="1">Amino-acid biosynthesis; L-tyrosine biosynthesis; (4-hydroxyphenyl)pyruvate from prephenate (NAD(+) route): step 1/1.</text>
</comment>
<dbReference type="GO" id="GO:0070403">
    <property type="term" value="F:NAD+ binding"/>
    <property type="evidence" value="ECO:0007669"/>
    <property type="project" value="InterPro"/>
</dbReference>
<dbReference type="Gene3D" id="3.40.50.720">
    <property type="entry name" value="NAD(P)-binding Rossmann-like Domain"/>
    <property type="match status" value="1"/>
</dbReference>
<dbReference type="Proteomes" id="UP000219546">
    <property type="component" value="Unassembled WGS sequence"/>
</dbReference>
<reference evidence="13 14" key="1">
    <citation type="submission" date="2017-08" db="EMBL/GenBank/DDBJ databases">
        <authorList>
            <person name="de Groot N.N."/>
        </authorList>
    </citation>
    <scope>NUCLEOTIDE SEQUENCE [LARGE SCALE GENOMIC DNA]</scope>
    <source>
        <strain evidence="13 14">JC228</strain>
    </source>
</reference>
<evidence type="ECO:0000256" key="1">
    <source>
        <dbReference type="ARBA" id="ARBA00005067"/>
    </source>
</evidence>
<dbReference type="PANTHER" id="PTHR21363:SF0">
    <property type="entry name" value="PREPHENATE DEHYDROGENASE [NADP(+)]"/>
    <property type="match status" value="1"/>
</dbReference>
<dbReference type="Gene3D" id="1.10.3660.10">
    <property type="entry name" value="6-phosphogluconate dehydrogenase C-terminal like domain"/>
    <property type="match status" value="1"/>
</dbReference>
<keyword evidence="8" id="KW-0520">NAD</keyword>
<dbReference type="SUPFAM" id="SSF48179">
    <property type="entry name" value="6-phosphogluconate dehydrogenase C-terminal domain-like"/>
    <property type="match status" value="1"/>
</dbReference>
<dbReference type="EMBL" id="OAOP01000002">
    <property type="protein sequence ID" value="SNX68148.1"/>
    <property type="molecule type" value="Genomic_DNA"/>
</dbReference>
<dbReference type="FunFam" id="1.10.3660.10:FF:000003">
    <property type="entry name" value="Prephenate dehydrogenase"/>
    <property type="match status" value="1"/>
</dbReference>
<evidence type="ECO:0000256" key="2">
    <source>
        <dbReference type="ARBA" id="ARBA00007964"/>
    </source>
</evidence>
<keyword evidence="5" id="KW-0827">Tyrosine biosynthesis</keyword>
<dbReference type="CDD" id="cd04909">
    <property type="entry name" value="ACT_PDH-BS"/>
    <property type="match status" value="1"/>
</dbReference>
<dbReference type="Pfam" id="PF20463">
    <property type="entry name" value="PDH_C"/>
    <property type="match status" value="1"/>
</dbReference>
<feature type="domain" description="Prephenate/arogenate dehydrogenase" evidence="11">
    <location>
        <begin position="3"/>
        <end position="295"/>
    </location>
</feature>
<protein>
    <recommendedName>
        <fullName evidence="4">Prephenate dehydrogenase</fullName>
        <ecNumber evidence="3">1.3.1.12</ecNumber>
    </recommendedName>
</protein>
<dbReference type="UniPathway" id="UPA00122">
    <property type="reaction ID" value="UER00961"/>
</dbReference>
<name>A0A285CM67_9BACI</name>
<dbReference type="InterPro" id="IPR046825">
    <property type="entry name" value="PDH_C"/>
</dbReference>
<dbReference type="SUPFAM" id="SSF51735">
    <property type="entry name" value="NAD(P)-binding Rossmann-fold domains"/>
    <property type="match status" value="1"/>
</dbReference>
<dbReference type="PROSITE" id="PS51176">
    <property type="entry name" value="PDH_ADH"/>
    <property type="match status" value="1"/>
</dbReference>
<dbReference type="InterPro" id="IPR002912">
    <property type="entry name" value="ACT_dom"/>
</dbReference>
<dbReference type="RefSeq" id="WP_097157548.1">
    <property type="nucleotide sequence ID" value="NZ_JBEPMQ010000001.1"/>
</dbReference>
<organism evidence="13 14">
    <name type="scientific">Bacillus oleivorans</name>
    <dbReference type="NCBI Taxonomy" id="1448271"/>
    <lineage>
        <taxon>Bacteria</taxon>
        <taxon>Bacillati</taxon>
        <taxon>Bacillota</taxon>
        <taxon>Bacilli</taxon>
        <taxon>Bacillales</taxon>
        <taxon>Bacillaceae</taxon>
        <taxon>Bacillus</taxon>
    </lineage>
</organism>
<keyword evidence="7" id="KW-0560">Oxidoreductase</keyword>
<comment type="catalytic activity">
    <reaction evidence="10">
        <text>prephenate + NAD(+) = 3-(4-hydroxyphenyl)pyruvate + CO2 + NADH</text>
        <dbReference type="Rhea" id="RHEA:13869"/>
        <dbReference type="ChEBI" id="CHEBI:16526"/>
        <dbReference type="ChEBI" id="CHEBI:29934"/>
        <dbReference type="ChEBI" id="CHEBI:36242"/>
        <dbReference type="ChEBI" id="CHEBI:57540"/>
        <dbReference type="ChEBI" id="CHEBI:57945"/>
        <dbReference type="EC" id="1.3.1.12"/>
    </reaction>
</comment>
<dbReference type="FunFam" id="3.40.50.720:FF:000208">
    <property type="entry name" value="Prephenate dehydrogenase"/>
    <property type="match status" value="1"/>
</dbReference>
<dbReference type="Pfam" id="PF02153">
    <property type="entry name" value="PDH_N"/>
    <property type="match status" value="1"/>
</dbReference>
<accession>A0A285CM67</accession>
<keyword evidence="6" id="KW-0028">Amino-acid biosynthesis</keyword>
<evidence type="ECO:0000313" key="14">
    <source>
        <dbReference type="Proteomes" id="UP000219546"/>
    </source>
</evidence>
<dbReference type="InterPro" id="IPR003099">
    <property type="entry name" value="Prephen_DH"/>
</dbReference>
<evidence type="ECO:0000313" key="13">
    <source>
        <dbReference type="EMBL" id="SNX68148.1"/>
    </source>
</evidence>
<evidence type="ECO:0000259" key="12">
    <source>
        <dbReference type="PROSITE" id="PS51671"/>
    </source>
</evidence>
<dbReference type="AlphaFoldDB" id="A0A285CM67"/>